<dbReference type="Pfam" id="PF00723">
    <property type="entry name" value="Glyco_hydro_15"/>
    <property type="match status" value="1"/>
</dbReference>
<dbReference type="InterPro" id="IPR012341">
    <property type="entry name" value="6hp_glycosidase-like_sf"/>
</dbReference>
<dbReference type="NCBIfam" id="TIGR01484">
    <property type="entry name" value="HAD-SF-IIB"/>
    <property type="match status" value="1"/>
</dbReference>
<dbReference type="AlphaFoldDB" id="A0A1I6FJ59"/>
<dbReference type="Gene3D" id="3.30.70.1020">
    <property type="entry name" value="Trehalose-6-phosphate phosphatase related protein, domain 2"/>
    <property type="match status" value="1"/>
</dbReference>
<dbReference type="Proteomes" id="UP000198583">
    <property type="component" value="Unassembled WGS sequence"/>
</dbReference>
<dbReference type="GO" id="GO:0004553">
    <property type="term" value="F:hydrolase activity, hydrolyzing O-glycosyl compounds"/>
    <property type="evidence" value="ECO:0007669"/>
    <property type="project" value="UniProtKB-ARBA"/>
</dbReference>
<dbReference type="STRING" id="84724.SAMN04488564_12421"/>
<dbReference type="InterPro" id="IPR008928">
    <property type="entry name" value="6-hairpin_glycosidase_sf"/>
</dbReference>
<name>A0A1I6FJ59_9PSEU</name>
<feature type="domain" description="Trehalase-like N-terminal" evidence="2">
    <location>
        <begin position="264"/>
        <end position="475"/>
    </location>
</feature>
<reference evidence="4" key="1">
    <citation type="submission" date="2016-10" db="EMBL/GenBank/DDBJ databases">
        <authorList>
            <person name="Varghese N."/>
            <person name="Submissions S."/>
        </authorList>
    </citation>
    <scope>NUCLEOTIDE SEQUENCE [LARGE SCALE GENOMIC DNA]</scope>
    <source>
        <strain evidence="4">DSM 44232</strain>
    </source>
</reference>
<dbReference type="EMBL" id="FOYL01000024">
    <property type="protein sequence ID" value="SFR29928.1"/>
    <property type="molecule type" value="Genomic_DNA"/>
</dbReference>
<dbReference type="InterPro" id="IPR023214">
    <property type="entry name" value="HAD_sf"/>
</dbReference>
<dbReference type="SUPFAM" id="SSF48208">
    <property type="entry name" value="Six-hairpin glycosidases"/>
    <property type="match status" value="1"/>
</dbReference>
<evidence type="ECO:0000259" key="1">
    <source>
        <dbReference type="Pfam" id="PF00723"/>
    </source>
</evidence>
<dbReference type="Gene3D" id="1.50.10.10">
    <property type="match status" value="1"/>
</dbReference>
<accession>A0A1I6FJ59</accession>
<evidence type="ECO:0000313" key="3">
    <source>
        <dbReference type="EMBL" id="SFR29928.1"/>
    </source>
</evidence>
<dbReference type="InterPro" id="IPR003337">
    <property type="entry name" value="Trehalose_PPase"/>
</dbReference>
<sequence>MTALASNFHGISATTVQALPVELRQSLTGIARTPHLLVACDYDGTLAPIASTPNEAFPDQRSMAALRSLAGLHATTCSVISGRALRDLAALSRLPGEVRLVGSHGSEFDVGFVNVLSEHTRDTLAALHRELEALVRVTPGALLEVKPAAVAVHYRNCSESVAQRMLKVLEAGLRTAVDLQITHGKAVVEFSVVETDKGCALDVLRHEVGATAAVFLGDDVTDEKAFARLSGPDVGIRVGAGQSQASFRVADPASVAAVLAFLLEERRAWLHGDQAVPIERLTMLANERSVALVTPDAKVNWLCHPEPDSAALFADLLGGPSAGHFSIKPEHGALPLGQRYLPGTMIVETRWSRLLVTDYLEHDLASHRTDLVRRISGSTSAVITFAPRPEFGQVPGRLVSESDGLRVVGTSDPMVLRSPGLVWEITSDGVHETASAVVRLREGAPVVLELRCGTDDLSAAVAEESARHRRAASYWSSWAAGLTLPAVEPDLVLRSALTLRGLVHVPTGSIMAAATTSLPEELGGVRNWDYRYCWLRDAAMTASALVSLGSFAEAEAYLGWLHGVLATVPGPERLHPLYTLHGTQLGAEAVIDTLPGYAGSRPVRVGNLANQQVQLDVFGPVVDLVVSLATARGSLSDEDWTMVHAMAEAVSRRWHEPDHGIWEERHAPRHHVYSKVMCWLTIDRAIKLGEQFGRALDPSWIALRDMIAADVLKNGWNDEVQSFTTAYDGDDLDAASLFVGLSGLIAPDDERFQSTVTAIEASLRSGSTVYRYRRDDGLPGDEGGFHLCAAWMIESYLLTGRRTEAEDLFAQIVAAAGPTGLLPEEYDPITERSLGNHPQAYSHLGLIRCAQLLSQ</sequence>
<protein>
    <submittedName>
        <fullName evidence="3">Trehalose-phosphatase</fullName>
    </submittedName>
</protein>
<dbReference type="Gene3D" id="3.40.50.1000">
    <property type="entry name" value="HAD superfamily/HAD-like"/>
    <property type="match status" value="1"/>
</dbReference>
<dbReference type="SUPFAM" id="SSF56784">
    <property type="entry name" value="HAD-like"/>
    <property type="match status" value="1"/>
</dbReference>
<dbReference type="PANTHER" id="PTHR31616">
    <property type="entry name" value="TREHALASE"/>
    <property type="match status" value="1"/>
</dbReference>
<evidence type="ECO:0000313" key="4">
    <source>
        <dbReference type="Proteomes" id="UP000198583"/>
    </source>
</evidence>
<dbReference type="NCBIfam" id="TIGR00685">
    <property type="entry name" value="T6PP"/>
    <property type="match status" value="1"/>
</dbReference>
<gene>
    <name evidence="3" type="ORF">SAMN04488564_12421</name>
</gene>
<proteinExistence type="predicted"/>
<dbReference type="GO" id="GO:0016791">
    <property type="term" value="F:phosphatase activity"/>
    <property type="evidence" value="ECO:0007669"/>
    <property type="project" value="UniProtKB-ARBA"/>
</dbReference>
<dbReference type="InterPro" id="IPR036412">
    <property type="entry name" value="HAD-like_sf"/>
</dbReference>
<feature type="domain" description="GH15-like" evidence="1">
    <location>
        <begin position="489"/>
        <end position="850"/>
    </location>
</feature>
<dbReference type="InterPro" id="IPR011613">
    <property type="entry name" value="GH15-like"/>
</dbReference>
<evidence type="ECO:0000259" key="2">
    <source>
        <dbReference type="Pfam" id="PF19291"/>
    </source>
</evidence>
<dbReference type="CDD" id="cd01627">
    <property type="entry name" value="HAD_TPP"/>
    <property type="match status" value="1"/>
</dbReference>
<dbReference type="GO" id="GO:0005992">
    <property type="term" value="P:trehalose biosynthetic process"/>
    <property type="evidence" value="ECO:0007669"/>
    <property type="project" value="InterPro"/>
</dbReference>
<dbReference type="Pfam" id="PF19291">
    <property type="entry name" value="TREH_N"/>
    <property type="match status" value="1"/>
</dbReference>
<keyword evidence="4" id="KW-1185">Reference proteome</keyword>
<dbReference type="PANTHER" id="PTHR31616:SF0">
    <property type="entry name" value="GLUCAN 1,4-ALPHA-GLUCOSIDASE"/>
    <property type="match status" value="1"/>
</dbReference>
<dbReference type="InterPro" id="IPR045582">
    <property type="entry name" value="Trehalase-like_N"/>
</dbReference>
<dbReference type="Pfam" id="PF02358">
    <property type="entry name" value="Trehalose_PPase"/>
    <property type="match status" value="1"/>
</dbReference>
<dbReference type="InterPro" id="IPR006379">
    <property type="entry name" value="HAD-SF_hydro_IIB"/>
</dbReference>
<organism evidence="3 4">
    <name type="scientific">Lentzea waywayandensis</name>
    <dbReference type="NCBI Taxonomy" id="84724"/>
    <lineage>
        <taxon>Bacteria</taxon>
        <taxon>Bacillati</taxon>
        <taxon>Actinomycetota</taxon>
        <taxon>Actinomycetes</taxon>
        <taxon>Pseudonocardiales</taxon>
        <taxon>Pseudonocardiaceae</taxon>
        <taxon>Lentzea</taxon>
    </lineage>
</organism>